<dbReference type="Gene3D" id="1.10.287.130">
    <property type="match status" value="1"/>
</dbReference>
<reference evidence="6 7" key="1">
    <citation type="journal article" date="2020" name="Microb. Ecol.">
        <title>Ecogenomics of the Marine Benthic Filamentous Cyanobacterium Adonisia.</title>
        <authorList>
            <person name="Walter J.M."/>
            <person name="Coutinho F.H."/>
            <person name="Leomil L."/>
            <person name="Hargreaves P.I."/>
            <person name="Campeao M.E."/>
            <person name="Vieira V.V."/>
            <person name="Silva B.S."/>
            <person name="Fistarol G.O."/>
            <person name="Salomon P.S."/>
            <person name="Sawabe T."/>
            <person name="Mino S."/>
            <person name="Hosokawa M."/>
            <person name="Miyashita H."/>
            <person name="Maruyama F."/>
            <person name="van Verk M.C."/>
            <person name="Dutilh B.E."/>
            <person name="Thompson C.C."/>
            <person name="Thompson F.L."/>
        </authorList>
    </citation>
    <scope>NUCLEOTIDE SEQUENCE [LARGE SCALE GENOMIC DNA]</scope>
    <source>
        <strain evidence="6 7">CCMR0081</strain>
    </source>
</reference>
<organism evidence="6 7">
    <name type="scientific">Adonisia turfae CCMR0081</name>
    <dbReference type="NCBI Taxonomy" id="2292702"/>
    <lineage>
        <taxon>Bacteria</taxon>
        <taxon>Bacillati</taxon>
        <taxon>Cyanobacteriota</taxon>
        <taxon>Adonisia</taxon>
        <taxon>Adonisia turfae</taxon>
    </lineage>
</organism>
<dbReference type="InterPro" id="IPR036097">
    <property type="entry name" value="HisK_dim/P_sf"/>
</dbReference>
<dbReference type="SMART" id="SM00065">
    <property type="entry name" value="GAF"/>
    <property type="match status" value="1"/>
</dbReference>
<evidence type="ECO:0000256" key="4">
    <source>
        <dbReference type="SAM" id="MobiDB-lite"/>
    </source>
</evidence>
<comment type="catalytic activity">
    <reaction evidence="1">
        <text>ATP + protein L-histidine = ADP + protein N-phospho-L-histidine.</text>
        <dbReference type="EC" id="2.7.13.3"/>
    </reaction>
</comment>
<dbReference type="EC" id="2.7.13.3" evidence="2"/>
<evidence type="ECO:0000256" key="2">
    <source>
        <dbReference type="ARBA" id="ARBA00012438"/>
    </source>
</evidence>
<feature type="region of interest" description="Disordered" evidence="4">
    <location>
        <begin position="1"/>
        <end position="24"/>
    </location>
</feature>
<accession>A0A6M0RYC2</accession>
<dbReference type="EMBL" id="QXHD01000004">
    <property type="protein sequence ID" value="NEZ60712.1"/>
    <property type="molecule type" value="Genomic_DNA"/>
</dbReference>
<dbReference type="SUPFAM" id="SSF55874">
    <property type="entry name" value="ATPase domain of HSP90 chaperone/DNA topoisomerase II/histidine kinase"/>
    <property type="match status" value="1"/>
</dbReference>
<dbReference type="InterPro" id="IPR036890">
    <property type="entry name" value="HATPase_C_sf"/>
</dbReference>
<dbReference type="SUPFAM" id="SSF55781">
    <property type="entry name" value="GAF domain-like"/>
    <property type="match status" value="1"/>
</dbReference>
<dbReference type="AlphaFoldDB" id="A0A6M0RYC2"/>
<dbReference type="Gene3D" id="3.30.450.40">
    <property type="match status" value="1"/>
</dbReference>
<proteinExistence type="predicted"/>
<dbReference type="PROSITE" id="PS50109">
    <property type="entry name" value="HIS_KIN"/>
    <property type="match status" value="1"/>
</dbReference>
<evidence type="ECO:0000256" key="1">
    <source>
        <dbReference type="ARBA" id="ARBA00000085"/>
    </source>
</evidence>
<comment type="caution">
    <text evidence="6">The sequence shown here is derived from an EMBL/GenBank/DDBJ whole genome shotgun (WGS) entry which is preliminary data.</text>
</comment>
<dbReference type="CDD" id="cd00082">
    <property type="entry name" value="HisKA"/>
    <property type="match status" value="1"/>
</dbReference>
<name>A0A6M0RYC2_9CYAN</name>
<keyword evidence="3" id="KW-0418">Kinase</keyword>
<evidence type="ECO:0000313" key="7">
    <source>
        <dbReference type="Proteomes" id="UP000481033"/>
    </source>
</evidence>
<evidence type="ECO:0000313" key="6">
    <source>
        <dbReference type="EMBL" id="NEZ60712.1"/>
    </source>
</evidence>
<dbReference type="InterPro" id="IPR029016">
    <property type="entry name" value="GAF-like_dom_sf"/>
</dbReference>
<feature type="domain" description="Histidine kinase" evidence="5">
    <location>
        <begin position="235"/>
        <end position="483"/>
    </location>
</feature>
<dbReference type="SMART" id="SM00388">
    <property type="entry name" value="HisKA"/>
    <property type="match status" value="1"/>
</dbReference>
<evidence type="ECO:0000256" key="3">
    <source>
        <dbReference type="ARBA" id="ARBA00022777"/>
    </source>
</evidence>
<dbReference type="RefSeq" id="WP_163703080.1">
    <property type="nucleotide sequence ID" value="NZ_QXHD01000004.1"/>
</dbReference>
<dbReference type="Gene3D" id="3.30.565.10">
    <property type="entry name" value="Histidine kinase-like ATPase, C-terminal domain"/>
    <property type="match status" value="1"/>
</dbReference>
<dbReference type="GO" id="GO:0000155">
    <property type="term" value="F:phosphorelay sensor kinase activity"/>
    <property type="evidence" value="ECO:0007669"/>
    <property type="project" value="InterPro"/>
</dbReference>
<dbReference type="InterPro" id="IPR003661">
    <property type="entry name" value="HisK_dim/P_dom"/>
</dbReference>
<gene>
    <name evidence="6" type="ORF">DXZ20_34745</name>
</gene>
<feature type="compositionally biased region" description="Polar residues" evidence="4">
    <location>
        <begin position="8"/>
        <end position="18"/>
    </location>
</feature>
<dbReference type="InterPro" id="IPR003018">
    <property type="entry name" value="GAF"/>
</dbReference>
<keyword evidence="7" id="KW-1185">Reference proteome</keyword>
<evidence type="ECO:0000259" key="5">
    <source>
        <dbReference type="PROSITE" id="PS50109"/>
    </source>
</evidence>
<protein>
    <recommendedName>
        <fullName evidence="2">histidine kinase</fullName>
        <ecNumber evidence="2">2.7.13.3</ecNumber>
    </recommendedName>
</protein>
<dbReference type="Proteomes" id="UP000481033">
    <property type="component" value="Unassembled WGS sequence"/>
</dbReference>
<dbReference type="Pfam" id="PF01590">
    <property type="entry name" value="GAF"/>
    <property type="match status" value="1"/>
</dbReference>
<dbReference type="Pfam" id="PF00512">
    <property type="entry name" value="HisKA"/>
    <property type="match status" value="1"/>
</dbReference>
<dbReference type="PANTHER" id="PTHR43102">
    <property type="entry name" value="SLR1143 PROTEIN"/>
    <property type="match status" value="1"/>
</dbReference>
<keyword evidence="3" id="KW-0808">Transferase</keyword>
<sequence length="485" mass="54335">MHYGVTPAATNSQPNQQPIGHRPVCSLDGTSPVAREQIRLSIIEQLRLDTSKPIPIFEEAAQSVSRLLAAPICLISVFDRQNQLFKATMGLSSLGLMNQLAATRELPKIESFGIQVVDSGQSLMLSDVAQHPAFRTSLLVQRYGVQAYLGVPLMTSERCCIGTLEVMDIMPHQYTQQDLAILELNARWAMSEYEKQCWLKDGKIQQPTENNDYLTSSDKQRQSRINTLRTNLISQLTQDLRTPLTAITGMASMLSREIYGPLTQKQQEYANIVLHSSQNLLSLTNEIMELGALNNSPWELLLAPVDIEMLAQQSLQPIETRSKQQEINFNLTVEPGSRIWVLDKRIIKQLLYHLILSIAKASTSGSTVRLHISRKDERLTLAIWVSNPWLGDDLPQSVLSWGQQNKLLSSTKPLDTTYGFEIVENLSPLDTNDLTEGSTPTDLRQELGLLLSQQLTDIHGGEIMIQGSSNHGYRYIVSFPPFEVE</sequence>
<dbReference type="InterPro" id="IPR005467">
    <property type="entry name" value="His_kinase_dom"/>
</dbReference>
<dbReference type="SUPFAM" id="SSF47384">
    <property type="entry name" value="Homodimeric domain of signal transducing histidine kinase"/>
    <property type="match status" value="1"/>
</dbReference>
<dbReference type="PANTHER" id="PTHR43102:SF2">
    <property type="entry name" value="GAF DOMAIN-CONTAINING PROTEIN"/>
    <property type="match status" value="1"/>
</dbReference>